<dbReference type="SUPFAM" id="SSF48498">
    <property type="entry name" value="Tetracyclin repressor-like, C-terminal domain"/>
    <property type="match status" value="1"/>
</dbReference>
<dbReference type="AlphaFoldDB" id="A0A0S2M472"/>
<dbReference type="Proteomes" id="UP000059574">
    <property type="component" value="Chromosome"/>
</dbReference>
<proteinExistence type="predicted"/>
<gene>
    <name evidence="6" type="ORF">AS189_12405</name>
</gene>
<evidence type="ECO:0000256" key="3">
    <source>
        <dbReference type="ARBA" id="ARBA00023163"/>
    </source>
</evidence>
<organism evidence="6 7">
    <name type="scientific">Arthrobacter alpinus</name>
    <dbReference type="NCBI Taxonomy" id="656366"/>
    <lineage>
        <taxon>Bacteria</taxon>
        <taxon>Bacillati</taxon>
        <taxon>Actinomycetota</taxon>
        <taxon>Actinomycetes</taxon>
        <taxon>Micrococcales</taxon>
        <taxon>Micrococcaceae</taxon>
        <taxon>Arthrobacter</taxon>
    </lineage>
</organism>
<dbReference type="PRINTS" id="PR00455">
    <property type="entry name" value="HTHTETR"/>
</dbReference>
<dbReference type="InterPro" id="IPR009057">
    <property type="entry name" value="Homeodomain-like_sf"/>
</dbReference>
<dbReference type="Pfam" id="PF17932">
    <property type="entry name" value="TetR_C_24"/>
    <property type="match status" value="1"/>
</dbReference>
<dbReference type="InterPro" id="IPR036271">
    <property type="entry name" value="Tet_transcr_reg_TetR-rel_C_sf"/>
</dbReference>
<reference evidence="7" key="1">
    <citation type="submission" date="2015-11" db="EMBL/GenBank/DDBJ databases">
        <authorList>
            <person name="Kumar R."/>
            <person name="Singh D."/>
            <person name="Swarnkar M.K."/>
            <person name="Singh A.K."/>
            <person name="Kumar S."/>
        </authorList>
    </citation>
    <scope>NUCLEOTIDE SEQUENCE [LARGE SCALE GENOMIC DNA]</scope>
    <source>
        <strain evidence="7">ERGS4:06</strain>
    </source>
</reference>
<evidence type="ECO:0000313" key="6">
    <source>
        <dbReference type="EMBL" id="ALO68527.1"/>
    </source>
</evidence>
<feature type="DNA-binding region" description="H-T-H motif" evidence="4">
    <location>
        <begin position="37"/>
        <end position="56"/>
    </location>
</feature>
<dbReference type="Pfam" id="PF00440">
    <property type="entry name" value="TetR_N"/>
    <property type="match status" value="1"/>
</dbReference>
<dbReference type="PANTHER" id="PTHR30055">
    <property type="entry name" value="HTH-TYPE TRANSCRIPTIONAL REGULATOR RUTR"/>
    <property type="match status" value="1"/>
</dbReference>
<sequence length="216" mass="23762">MFDPAKAASEARATLRKRQLLSAAARLMARDGADSVSMHALATEASVSVGLIYRYFGNKEDLLLAVIVEVLDAFDHQVPAAIEAAGTDPVERIAAAFAAYCNVINEHRDAAVLSYRESKSLGAEGRNKIKELEISTVLPLQQAVLEAIDAGRLVRVDAELFAYNLLLLAHAWALKRWYFERSFDFDTYVRKQTAVALAAVVQAEHRASYSHLLDLS</sequence>
<dbReference type="PROSITE" id="PS50977">
    <property type="entry name" value="HTH_TETR_2"/>
    <property type="match status" value="1"/>
</dbReference>
<evidence type="ECO:0000313" key="7">
    <source>
        <dbReference type="Proteomes" id="UP000059574"/>
    </source>
</evidence>
<reference evidence="6 7" key="2">
    <citation type="journal article" date="2016" name="J. Biotechnol.">
        <title>Complete genome sequence of Arthrobacter alpinus ERGS4:06, a yellow pigmented bacterium tolerant to cold and radiations isolated from Sikkim Himalaya.</title>
        <authorList>
            <person name="Kumar R."/>
            <person name="Singh D."/>
            <person name="Swarnkar M.K."/>
            <person name="Singh A.K."/>
            <person name="Kumar S."/>
        </authorList>
    </citation>
    <scope>NUCLEOTIDE SEQUENCE [LARGE SCALE GENOMIC DNA]</scope>
    <source>
        <strain evidence="6 7">ERGS4:06</strain>
    </source>
</reference>
<keyword evidence="2 4" id="KW-0238">DNA-binding</keyword>
<accession>A0A0S2M472</accession>
<dbReference type="PANTHER" id="PTHR30055:SF234">
    <property type="entry name" value="HTH-TYPE TRANSCRIPTIONAL REGULATOR BETI"/>
    <property type="match status" value="1"/>
</dbReference>
<dbReference type="GO" id="GO:0000976">
    <property type="term" value="F:transcription cis-regulatory region binding"/>
    <property type="evidence" value="ECO:0007669"/>
    <property type="project" value="TreeGrafter"/>
</dbReference>
<keyword evidence="3" id="KW-0804">Transcription</keyword>
<evidence type="ECO:0000256" key="2">
    <source>
        <dbReference type="ARBA" id="ARBA00023125"/>
    </source>
</evidence>
<evidence type="ECO:0000256" key="4">
    <source>
        <dbReference type="PROSITE-ProRule" id="PRU00335"/>
    </source>
</evidence>
<dbReference type="Gene3D" id="1.10.10.60">
    <property type="entry name" value="Homeodomain-like"/>
    <property type="match status" value="1"/>
</dbReference>
<protein>
    <submittedName>
        <fullName evidence="6">TetR family transcriptional regulator</fullName>
    </submittedName>
</protein>
<evidence type="ECO:0000259" key="5">
    <source>
        <dbReference type="PROSITE" id="PS50977"/>
    </source>
</evidence>
<feature type="domain" description="HTH tetR-type" evidence="5">
    <location>
        <begin position="14"/>
        <end position="74"/>
    </location>
</feature>
<name>A0A0S2M472_9MICC</name>
<dbReference type="InterPro" id="IPR050109">
    <property type="entry name" value="HTH-type_TetR-like_transc_reg"/>
</dbReference>
<evidence type="ECO:0000256" key="1">
    <source>
        <dbReference type="ARBA" id="ARBA00023015"/>
    </source>
</evidence>
<dbReference type="GO" id="GO:0003700">
    <property type="term" value="F:DNA-binding transcription factor activity"/>
    <property type="evidence" value="ECO:0007669"/>
    <property type="project" value="TreeGrafter"/>
</dbReference>
<keyword evidence="1" id="KW-0805">Transcription regulation</keyword>
<dbReference type="InterPro" id="IPR001647">
    <property type="entry name" value="HTH_TetR"/>
</dbReference>
<dbReference type="EMBL" id="CP013200">
    <property type="protein sequence ID" value="ALO68527.1"/>
    <property type="molecule type" value="Genomic_DNA"/>
</dbReference>
<dbReference type="Gene3D" id="1.10.357.10">
    <property type="entry name" value="Tetracycline Repressor, domain 2"/>
    <property type="match status" value="1"/>
</dbReference>
<dbReference type="InterPro" id="IPR041490">
    <property type="entry name" value="KstR2_TetR_C"/>
</dbReference>
<dbReference type="SUPFAM" id="SSF46689">
    <property type="entry name" value="Homeodomain-like"/>
    <property type="match status" value="1"/>
</dbReference>